<keyword evidence="4" id="KW-0276">Fatty acid metabolism</keyword>
<dbReference type="InterPro" id="IPR014031">
    <property type="entry name" value="Ketoacyl_synth_C"/>
</dbReference>
<evidence type="ECO:0000313" key="12">
    <source>
        <dbReference type="EMBL" id="SCL21428.1"/>
    </source>
</evidence>
<feature type="region of interest" description="N-terminal hotdog fold" evidence="8">
    <location>
        <begin position="1412"/>
        <end position="1535"/>
    </location>
</feature>
<dbReference type="STRING" id="145854.GA0074692_1172"/>
<dbReference type="FunFam" id="3.40.47.10:FF:000042">
    <property type="entry name" value="Polyketide synthase Pks13"/>
    <property type="match status" value="1"/>
</dbReference>
<keyword evidence="6" id="KW-0511">Multifunctional enzyme</keyword>
<dbReference type="SUPFAM" id="SSF51735">
    <property type="entry name" value="NAD(P)-binding Rossmann-fold domains"/>
    <property type="match status" value="2"/>
</dbReference>
<dbReference type="PANTHER" id="PTHR43775:SF51">
    <property type="entry name" value="INACTIVE PHENOLPHTHIOCEROL SYNTHESIS POLYKETIDE SYNTHASE TYPE I PKS1-RELATED"/>
    <property type="match status" value="1"/>
</dbReference>
<dbReference type="InterPro" id="IPR016036">
    <property type="entry name" value="Malonyl_transacylase_ACP-bd"/>
</dbReference>
<dbReference type="SMART" id="SM00822">
    <property type="entry name" value="PKS_KR"/>
    <property type="match status" value="1"/>
</dbReference>
<evidence type="ECO:0000259" key="11">
    <source>
        <dbReference type="PROSITE" id="PS52019"/>
    </source>
</evidence>
<proteinExistence type="predicted"/>
<dbReference type="InterPro" id="IPR020807">
    <property type="entry name" value="PKS_DH"/>
</dbReference>
<dbReference type="InterPro" id="IPR016039">
    <property type="entry name" value="Thiolase-like"/>
</dbReference>
<feature type="domain" description="PKS/mFAS DH" evidence="11">
    <location>
        <begin position="1412"/>
        <end position="1690"/>
    </location>
</feature>
<keyword evidence="1" id="KW-0596">Phosphopantetheine</keyword>
<keyword evidence="13" id="KW-1185">Reference proteome</keyword>
<dbReference type="Gene3D" id="3.40.366.10">
    <property type="entry name" value="Malonyl-Coenzyme A Acyl Carrier Protein, domain 2"/>
    <property type="match status" value="1"/>
</dbReference>
<dbReference type="InterPro" id="IPR001227">
    <property type="entry name" value="Ac_transferase_dom_sf"/>
</dbReference>
<organism evidence="12 13">
    <name type="scientific">Micromonospora pallida</name>
    <dbReference type="NCBI Taxonomy" id="145854"/>
    <lineage>
        <taxon>Bacteria</taxon>
        <taxon>Bacillati</taxon>
        <taxon>Actinomycetota</taxon>
        <taxon>Actinomycetes</taxon>
        <taxon>Micromonosporales</taxon>
        <taxon>Micromonosporaceae</taxon>
        <taxon>Micromonospora</taxon>
    </lineage>
</organism>
<dbReference type="InterPro" id="IPR014043">
    <property type="entry name" value="Acyl_transferase_dom"/>
</dbReference>
<evidence type="ECO:0000256" key="6">
    <source>
        <dbReference type="ARBA" id="ARBA00023268"/>
    </source>
</evidence>
<dbReference type="SMART" id="SM00825">
    <property type="entry name" value="PKS_KS"/>
    <property type="match status" value="1"/>
</dbReference>
<keyword evidence="7" id="KW-0012">Acyltransferase</keyword>
<evidence type="ECO:0000259" key="10">
    <source>
        <dbReference type="PROSITE" id="PS52004"/>
    </source>
</evidence>
<dbReference type="InterPro" id="IPR049900">
    <property type="entry name" value="PKS_mFAS_DH"/>
</dbReference>
<dbReference type="Proteomes" id="UP000198959">
    <property type="component" value="Unassembled WGS sequence"/>
</dbReference>
<dbReference type="InterPro" id="IPR016035">
    <property type="entry name" value="Acyl_Trfase/lysoPLipase"/>
</dbReference>
<feature type="region of interest" description="Disordered" evidence="9">
    <location>
        <begin position="796"/>
        <end position="819"/>
    </location>
</feature>
<dbReference type="Gene3D" id="3.40.47.10">
    <property type="match status" value="1"/>
</dbReference>
<dbReference type="SUPFAM" id="SSF53901">
    <property type="entry name" value="Thiolase-like"/>
    <property type="match status" value="1"/>
</dbReference>
<dbReference type="Gene3D" id="3.10.129.110">
    <property type="entry name" value="Polyketide synthase dehydratase"/>
    <property type="match status" value="1"/>
</dbReference>
<feature type="compositionally biased region" description="Low complexity" evidence="9">
    <location>
        <begin position="1704"/>
        <end position="1723"/>
    </location>
</feature>
<feature type="active site" description="Proton donor; for dehydratase activity" evidence="8">
    <location>
        <position position="1608"/>
    </location>
</feature>
<evidence type="ECO:0000256" key="1">
    <source>
        <dbReference type="ARBA" id="ARBA00022450"/>
    </source>
</evidence>
<dbReference type="InterPro" id="IPR020615">
    <property type="entry name" value="Thiolase_acyl_enz_int_AS"/>
</dbReference>
<dbReference type="PROSITE" id="PS00606">
    <property type="entry name" value="KS3_1"/>
    <property type="match status" value="1"/>
</dbReference>
<dbReference type="Pfam" id="PF00698">
    <property type="entry name" value="Acyl_transf_1"/>
    <property type="match status" value="1"/>
</dbReference>
<dbReference type="Pfam" id="PF14765">
    <property type="entry name" value="PS-DH"/>
    <property type="match status" value="1"/>
</dbReference>
<name>A0A1C6RW34_9ACTN</name>
<dbReference type="InterPro" id="IPR042104">
    <property type="entry name" value="PKS_dehydratase_sf"/>
</dbReference>
<dbReference type="Pfam" id="PF00109">
    <property type="entry name" value="ketoacyl-synt"/>
    <property type="match status" value="1"/>
</dbReference>
<evidence type="ECO:0000256" key="9">
    <source>
        <dbReference type="SAM" id="MobiDB-lite"/>
    </source>
</evidence>
<dbReference type="InterPro" id="IPR036291">
    <property type="entry name" value="NAD(P)-bd_dom_sf"/>
</dbReference>
<keyword evidence="2" id="KW-0597">Phosphoprotein</keyword>
<dbReference type="InterPro" id="IPR013968">
    <property type="entry name" value="PKS_KR"/>
</dbReference>
<dbReference type="SMART" id="SM00826">
    <property type="entry name" value="PKS_DH"/>
    <property type="match status" value="1"/>
</dbReference>
<evidence type="ECO:0000256" key="3">
    <source>
        <dbReference type="ARBA" id="ARBA00022679"/>
    </source>
</evidence>
<dbReference type="SUPFAM" id="SSF55048">
    <property type="entry name" value="Probable ACP-binding domain of malonyl-CoA ACP transacylase"/>
    <property type="match status" value="1"/>
</dbReference>
<dbReference type="RefSeq" id="WP_091640138.1">
    <property type="nucleotide sequence ID" value="NZ_FMHW01000002.1"/>
</dbReference>
<dbReference type="CDD" id="cd00833">
    <property type="entry name" value="PKS"/>
    <property type="match status" value="1"/>
</dbReference>
<protein>
    <submittedName>
        <fullName evidence="12">Acyl transferase domain-containing protein</fullName>
    </submittedName>
</protein>
<evidence type="ECO:0000256" key="5">
    <source>
        <dbReference type="ARBA" id="ARBA00023098"/>
    </source>
</evidence>
<accession>A0A1C6RW34</accession>
<evidence type="ECO:0000256" key="4">
    <source>
        <dbReference type="ARBA" id="ARBA00022832"/>
    </source>
</evidence>
<feature type="domain" description="Ketosynthase family 3 (KS3)" evidence="10">
    <location>
        <begin position="12"/>
        <end position="437"/>
    </location>
</feature>
<dbReference type="PROSITE" id="PS52019">
    <property type="entry name" value="PKS_MFAS_DH"/>
    <property type="match status" value="1"/>
</dbReference>
<dbReference type="Gene3D" id="3.30.70.3290">
    <property type="match status" value="1"/>
</dbReference>
<evidence type="ECO:0000256" key="8">
    <source>
        <dbReference type="PROSITE-ProRule" id="PRU01363"/>
    </source>
</evidence>
<dbReference type="Gene3D" id="3.40.50.720">
    <property type="entry name" value="NAD(P)-binding Rossmann-like Domain"/>
    <property type="match status" value="1"/>
</dbReference>
<dbReference type="InterPro" id="IPR014030">
    <property type="entry name" value="Ketoacyl_synth_N"/>
</dbReference>
<dbReference type="InterPro" id="IPR057326">
    <property type="entry name" value="KR_dom"/>
</dbReference>
<dbReference type="InterPro" id="IPR049552">
    <property type="entry name" value="PKS_DH_N"/>
</dbReference>
<dbReference type="OrthoDB" id="3406074at2"/>
<dbReference type="InterPro" id="IPR050091">
    <property type="entry name" value="PKS_NRPS_Biosynth_Enz"/>
</dbReference>
<sequence length="1844" mass="193241">MNADHEGPDGRPEPIAVVGMAARLPGARSVDEFWRNLVDGVESVRRFSAEEQIAAGVPEHIVHQPGFVPAAAVLDDIDHFEPAFFGLSPREAELRDPQQRLFLEIAHEALENAGYDPSRYPDRIGVFAGVGANGYLQHHLVPQAVEAGAEGMSVGIANDHDFVSTLVSWALDLRGPSMTINSACSTSLVALHAACAALRSGDCEMALAGASNVLVPHGYGYLHQPGGVLSHDGHCRAFDADADGTLWGSGAGAVLLKPLSAALRDGDTVYATILGSAVNNDGAKDSFTAPSSTGQREAITAALDAAGVDPRTVGYVEAHGTATALGDPIEVGALAEVYGRDSADTGWCWLGAVKTNIGHLISAAGIAGLVKAVLTVQHGLIPPTLHYRRPNPGIDFAKSPFRVVSTLTPWRGAGRPRRAGVSAFGIGGTNAHVIVEQPPPVTPRAGASGPVLLPLSARTETALAEVVAGLGEHLSTYDQVDIGDVAYTAQVGRRQLRHRAFVVAADTYQAAYTLTEGAGDASRLRTGYATSTPPDVAFLFSGQGAQHPGMGRGLYDRYPVFRAAVDECAELLREHLGRDLRDVVYPTADGAESDLDQTWLTQPALFTVEYALARLWQSWGVRPKAMIGHSVGEYVAACLAGVFTLPDALRAVAARGRLMQSMPAGAMLAVPLDEDRLRSLLPDTLDLAGVNGPGRCVVAGPSTEIDEFAAELAGRGVASTAIRTSHAFHSAMMEPVLDEYADLLATLSLRPPRTPFLSNVTGDWITDAQATSPRYWADHLRGTVRFAACVDRLLDAPTGSEPTSDKPATGGPTSGGPAAGPGWVLVEVGPGRTLVDLVRAGHQGTDLLVTPSLPRPRESSAESDQVAVLTALGNGWLRGLEVDWAALGEPGSRRIPLPSYPFERKRYWIERDADRPARPARSGPLALEDWFEVPGWRQASVPAPADDALTGQRVLLLCPDNPPGELLAAALADRGAALVRVRIGAGYARPAADEFTVDPTSREDHARVLAALRADGTPPDRIVAAWGLLPAPGAADGLDPNRVTEGLRRCFYGLLALAQAVAEEQATQTAGQQIPGEQVAALRVDVCTAHAQDVDGTDLLAPELAVAAGVCRVGPVELPELAWRLFDTDLPTDSRALAGSVAALAAAIAHPATDELVALRRGRRWLPTIEPVRLRPESLAGPGWVEGGVYLITGGTGGLGLAIAEHLAAHAHARVALLARTQPPPESRWDEWLAAHPADATSQVIHTVRRIRQLGGEALLVRGDVADAGQLARARDEVLDRFGTVHGLIHAAGVPGGGMIEVKLPADAATVLAPKVDGLVALADVFAALPLDVVVLCSSVTALAGGLGQVDYCAANAFMDAYARSPLRFAARTVSVNWGGWTDVGMAARAGGLGTAPGHDREPDLPVPYHGHPWLTELTRFATGQVVLRGTLGPDTHWVLDEHRVLGEPVLPGTAALELIRAAFVAATDGGTGPVELRDVLFQAPLTVPDGTEVRVEVALSAPAEDGSRTATVTGSTTAGVRPCARATVRRAADEAPSTVDATTVRARCAPRQHAEMPTGGGMLAFGPHWSSLRAAYAGDGEELAELAARPMVAAEIGVLALHPAMLDEATAFGAGYGVPADQRYLPLGYGRVVVHGPLPERITSHLRHRGGDAEREILRADFSIADAAGREVVAITDFTLRRVADDPLAVATAPTAAPPAPATAPQATAAAPAPAAAVTGPTGEVGIRPADGAEALRRLVAADLGPQVAVGVLGVDEIRRDVRRRASATVAVLPRPRCRTTTRGVRAWARTGRRRARSRWRSAPCCRRCSPYRTSASTTTSSNSAAIPSSRSSSSGGSARSGR</sequence>
<evidence type="ECO:0000256" key="2">
    <source>
        <dbReference type="ARBA" id="ARBA00022553"/>
    </source>
</evidence>
<feature type="region of interest" description="Disordered" evidence="9">
    <location>
        <begin position="1695"/>
        <end position="1725"/>
    </location>
</feature>
<keyword evidence="5" id="KW-0443">Lipid metabolism</keyword>
<feature type="active site" description="Proton acceptor; for dehydratase activity" evidence="8">
    <location>
        <position position="1443"/>
    </location>
</feature>
<dbReference type="Pfam" id="PF02801">
    <property type="entry name" value="Ketoacyl-synt_C"/>
    <property type="match status" value="1"/>
</dbReference>
<dbReference type="GO" id="GO:0004312">
    <property type="term" value="F:fatty acid synthase activity"/>
    <property type="evidence" value="ECO:0007669"/>
    <property type="project" value="TreeGrafter"/>
</dbReference>
<feature type="region of interest" description="C-terminal hotdog fold" evidence="8">
    <location>
        <begin position="1550"/>
        <end position="1690"/>
    </location>
</feature>
<dbReference type="InterPro" id="IPR049551">
    <property type="entry name" value="PKS_DH_C"/>
</dbReference>
<dbReference type="Pfam" id="PF16197">
    <property type="entry name" value="KAsynt_C_assoc"/>
    <property type="match status" value="1"/>
</dbReference>
<dbReference type="Pfam" id="PF21089">
    <property type="entry name" value="PKS_DH_N"/>
    <property type="match status" value="1"/>
</dbReference>
<dbReference type="PANTHER" id="PTHR43775">
    <property type="entry name" value="FATTY ACID SYNTHASE"/>
    <property type="match status" value="1"/>
</dbReference>
<dbReference type="InterPro" id="IPR020841">
    <property type="entry name" value="PKS_Beta-ketoAc_synthase_dom"/>
</dbReference>
<dbReference type="Pfam" id="PF08659">
    <property type="entry name" value="KR"/>
    <property type="match status" value="1"/>
</dbReference>
<dbReference type="EMBL" id="FMHW01000002">
    <property type="protein sequence ID" value="SCL21428.1"/>
    <property type="molecule type" value="Genomic_DNA"/>
</dbReference>
<dbReference type="PROSITE" id="PS00098">
    <property type="entry name" value="THIOLASE_1"/>
    <property type="match status" value="1"/>
</dbReference>
<evidence type="ECO:0000256" key="7">
    <source>
        <dbReference type="ARBA" id="ARBA00023315"/>
    </source>
</evidence>
<gene>
    <name evidence="12" type="ORF">GA0074692_1172</name>
</gene>
<evidence type="ECO:0000313" key="13">
    <source>
        <dbReference type="Proteomes" id="UP000198959"/>
    </source>
</evidence>
<dbReference type="GO" id="GO:0006633">
    <property type="term" value="P:fatty acid biosynthetic process"/>
    <property type="evidence" value="ECO:0007669"/>
    <property type="project" value="InterPro"/>
</dbReference>
<reference evidence="13" key="1">
    <citation type="submission" date="2016-06" db="EMBL/GenBank/DDBJ databases">
        <authorList>
            <person name="Varghese N."/>
            <person name="Submissions Spin"/>
        </authorList>
    </citation>
    <scope>NUCLEOTIDE SEQUENCE [LARGE SCALE GENOMIC DNA]</scope>
    <source>
        <strain evidence="13">DSM 43817</strain>
    </source>
</reference>
<dbReference type="InterPro" id="IPR018201">
    <property type="entry name" value="Ketoacyl_synth_AS"/>
</dbReference>
<dbReference type="PROSITE" id="PS52004">
    <property type="entry name" value="KS3_2"/>
    <property type="match status" value="1"/>
</dbReference>
<dbReference type="Gene3D" id="3.30.70.250">
    <property type="entry name" value="Malonyl-CoA ACP transacylase, ACP-binding"/>
    <property type="match status" value="1"/>
</dbReference>
<dbReference type="InterPro" id="IPR032821">
    <property type="entry name" value="PKS_assoc"/>
</dbReference>
<dbReference type="SMART" id="SM00827">
    <property type="entry name" value="PKS_AT"/>
    <property type="match status" value="1"/>
</dbReference>
<dbReference type="SUPFAM" id="SSF52151">
    <property type="entry name" value="FabD/lysophospholipase-like"/>
    <property type="match status" value="1"/>
</dbReference>
<dbReference type="GO" id="GO:0004315">
    <property type="term" value="F:3-oxoacyl-[acyl-carrier-protein] synthase activity"/>
    <property type="evidence" value="ECO:0007669"/>
    <property type="project" value="InterPro"/>
</dbReference>
<feature type="region of interest" description="Disordered" evidence="9">
    <location>
        <begin position="1812"/>
        <end position="1844"/>
    </location>
</feature>
<keyword evidence="3 12" id="KW-0808">Transferase</keyword>